<keyword evidence="7" id="KW-1133">Transmembrane helix</keyword>
<dbReference type="InterPro" id="IPR008158">
    <property type="entry name" value="Translocase_Sec61-g"/>
</dbReference>
<evidence type="ECO:0000313" key="10">
    <source>
        <dbReference type="EMBL" id="KIR77411.1"/>
    </source>
</evidence>
<evidence type="ECO:0000256" key="7">
    <source>
        <dbReference type="ARBA" id="ARBA00022989"/>
    </source>
</evidence>
<gene>
    <name evidence="10" type="ORF">I306_05605</name>
</gene>
<dbReference type="NCBIfam" id="TIGR00327">
    <property type="entry name" value="secE_euk_arch"/>
    <property type="match status" value="1"/>
</dbReference>
<evidence type="ECO:0000256" key="3">
    <source>
        <dbReference type="ARBA" id="ARBA00022448"/>
    </source>
</evidence>
<protein>
    <submittedName>
        <fullName evidence="10">Protein translocase SEC61 complex gamma subunit, archaeal and eukaryotic</fullName>
    </submittedName>
</protein>
<comment type="similarity">
    <text evidence="2">Belongs to the SecE/SEC61-gamma family.</text>
</comment>
<dbReference type="SUPFAM" id="SSF103456">
    <property type="entry name" value="Preprotein translocase SecE subunit"/>
    <property type="match status" value="1"/>
</dbReference>
<evidence type="ECO:0000256" key="8">
    <source>
        <dbReference type="ARBA" id="ARBA00023010"/>
    </source>
</evidence>
<reference evidence="10 11" key="1">
    <citation type="submission" date="2015-01" db="EMBL/GenBank/DDBJ databases">
        <title>The Genome Sequence of Cryptococcus gattii EJB2.</title>
        <authorList>
            <consortium name="The Broad Institute Genomics Platform"/>
            <person name="Cuomo C."/>
            <person name="Litvintseva A."/>
            <person name="Chen Y."/>
            <person name="Heitman J."/>
            <person name="Sun S."/>
            <person name="Springer D."/>
            <person name="Dromer F."/>
            <person name="Young S."/>
            <person name="Zeng Q."/>
            <person name="Gargeya S."/>
            <person name="Abouelleil A."/>
            <person name="Alvarado L."/>
            <person name="Chapman S.B."/>
            <person name="Gainer-Dewar J."/>
            <person name="Goldberg J."/>
            <person name="Griggs A."/>
            <person name="Gujja S."/>
            <person name="Hansen M."/>
            <person name="Howarth C."/>
            <person name="Imamovic A."/>
            <person name="Larimer J."/>
            <person name="Murphy C."/>
            <person name="Naylor J."/>
            <person name="Pearson M."/>
            <person name="Priest M."/>
            <person name="Roberts A."/>
            <person name="Saif S."/>
            <person name="Shea T."/>
            <person name="Sykes S."/>
            <person name="Wortman J."/>
            <person name="Nusbaum C."/>
            <person name="Birren B."/>
        </authorList>
    </citation>
    <scope>NUCLEOTIDE SEQUENCE [LARGE SCALE GENOMIC DNA]</scope>
    <source>
        <strain evidence="10 11">EJB2</strain>
    </source>
</reference>
<dbReference type="PANTHER" id="PTHR12309">
    <property type="entry name" value="SEC61 GAMMA SUBUNIT"/>
    <property type="match status" value="1"/>
</dbReference>
<dbReference type="InterPro" id="IPR001901">
    <property type="entry name" value="Translocase_SecE/Sec61-g"/>
</dbReference>
<evidence type="ECO:0000256" key="6">
    <source>
        <dbReference type="ARBA" id="ARBA00022927"/>
    </source>
</evidence>
<sequence>MLLAPTFIISTCRRFQHASNERERTNRYPVIDLSYSISTSLTSRNRLSSSTMSERLTEFAEIPRQFVKEGSLFVNRCTKPSADEYKQLCRAVAIGFGVMGVIGYLVKLIHIPM</sequence>
<keyword evidence="3" id="KW-0813">Transport</keyword>
<evidence type="ECO:0000256" key="4">
    <source>
        <dbReference type="ARBA" id="ARBA00022692"/>
    </source>
</evidence>
<proteinExistence type="inferred from homology"/>
<name>A0ABR5BPZ5_9TREE</name>
<dbReference type="EMBL" id="KN848752">
    <property type="protein sequence ID" value="KIR77411.1"/>
    <property type="molecule type" value="Genomic_DNA"/>
</dbReference>
<comment type="subcellular location">
    <subcellularLocation>
        <location evidence="1">Endoplasmic reticulum membrane</location>
        <topology evidence="1">Single-pass membrane protein</topology>
    </subcellularLocation>
</comment>
<accession>A0ABR5BPZ5</accession>
<keyword evidence="9" id="KW-0472">Membrane</keyword>
<keyword evidence="11" id="KW-1185">Reference proteome</keyword>
<evidence type="ECO:0000256" key="5">
    <source>
        <dbReference type="ARBA" id="ARBA00022824"/>
    </source>
</evidence>
<keyword evidence="5" id="KW-0256">Endoplasmic reticulum</keyword>
<dbReference type="Gene3D" id="1.20.5.820">
    <property type="entry name" value="Preprotein translocase SecE subunit"/>
    <property type="match status" value="1"/>
</dbReference>
<dbReference type="PROSITE" id="PS01067">
    <property type="entry name" value="SECE_SEC61G"/>
    <property type="match status" value="1"/>
</dbReference>
<keyword evidence="6" id="KW-0653">Protein transport</keyword>
<evidence type="ECO:0000256" key="1">
    <source>
        <dbReference type="ARBA" id="ARBA00004389"/>
    </source>
</evidence>
<evidence type="ECO:0000256" key="9">
    <source>
        <dbReference type="ARBA" id="ARBA00023136"/>
    </source>
</evidence>
<keyword evidence="8" id="KW-0811">Translocation</keyword>
<keyword evidence="4" id="KW-0812">Transmembrane</keyword>
<evidence type="ECO:0000256" key="2">
    <source>
        <dbReference type="ARBA" id="ARBA00008274"/>
    </source>
</evidence>
<organism evidence="10 11">
    <name type="scientific">Cryptococcus gattii EJB2</name>
    <dbReference type="NCBI Taxonomy" id="1296103"/>
    <lineage>
        <taxon>Eukaryota</taxon>
        <taxon>Fungi</taxon>
        <taxon>Dikarya</taxon>
        <taxon>Basidiomycota</taxon>
        <taxon>Agaricomycotina</taxon>
        <taxon>Tremellomycetes</taxon>
        <taxon>Tremellales</taxon>
        <taxon>Cryptococcaceae</taxon>
        <taxon>Cryptococcus</taxon>
        <taxon>Cryptococcus gattii species complex</taxon>
    </lineage>
</organism>
<dbReference type="InterPro" id="IPR023391">
    <property type="entry name" value="Prot_translocase_SecE_dom_sf"/>
</dbReference>
<evidence type="ECO:0000313" key="11">
    <source>
        <dbReference type="Proteomes" id="UP000054272"/>
    </source>
</evidence>
<dbReference type="Proteomes" id="UP000054272">
    <property type="component" value="Unassembled WGS sequence"/>
</dbReference>
<dbReference type="Pfam" id="PF00584">
    <property type="entry name" value="SecE"/>
    <property type="match status" value="1"/>
</dbReference>